<evidence type="ECO:0000313" key="8">
    <source>
        <dbReference type="EMBL" id="EFR30440.1"/>
    </source>
</evidence>
<reference evidence="8 9" key="1">
    <citation type="submission" date="2010-10" db="EMBL/GenBank/DDBJ databases">
        <authorList>
            <person name="Durkin A.S."/>
            <person name="Madupu R."/>
            <person name="Torralba M."/>
            <person name="Gillis M."/>
            <person name="Methe B."/>
            <person name="Sutton G."/>
            <person name="Nelson K.E."/>
        </authorList>
    </citation>
    <scope>NUCLEOTIDE SEQUENCE [LARGE SCALE GENOMIC DNA]</scope>
    <source>
        <strain evidence="8 9">ACS-139-V-Col8</strain>
    </source>
</reference>
<feature type="transmembrane region" description="Helical" evidence="6">
    <location>
        <begin position="165"/>
        <end position="188"/>
    </location>
</feature>
<feature type="transmembrane region" description="Helical" evidence="6">
    <location>
        <begin position="12"/>
        <end position="35"/>
    </location>
</feature>
<dbReference type="OrthoDB" id="9803065at2"/>
<dbReference type="InterPro" id="IPR003834">
    <property type="entry name" value="Cyt_c_assmbl_TM_dom"/>
</dbReference>
<feature type="transmembrane region" description="Helical" evidence="6">
    <location>
        <begin position="209"/>
        <end position="226"/>
    </location>
</feature>
<dbReference type="InterPro" id="IPR051790">
    <property type="entry name" value="Cytochrome_c-biogenesis_DsbD"/>
</dbReference>
<evidence type="ECO:0000256" key="6">
    <source>
        <dbReference type="SAM" id="Phobius"/>
    </source>
</evidence>
<feature type="domain" description="Cytochrome C biogenesis protein transmembrane" evidence="7">
    <location>
        <begin position="7"/>
        <end position="223"/>
    </location>
</feature>
<keyword evidence="9" id="KW-1185">Reference proteome</keyword>
<evidence type="ECO:0000256" key="3">
    <source>
        <dbReference type="ARBA" id="ARBA00022692"/>
    </source>
</evidence>
<evidence type="ECO:0000256" key="5">
    <source>
        <dbReference type="ARBA" id="ARBA00023136"/>
    </source>
</evidence>
<protein>
    <submittedName>
        <fullName evidence="8">Cytochrome C biogenesis protein transmembrane region</fullName>
    </submittedName>
</protein>
<evidence type="ECO:0000259" key="7">
    <source>
        <dbReference type="Pfam" id="PF02683"/>
    </source>
</evidence>
<comment type="similarity">
    <text evidence="2">Belongs to the DsbD family.</text>
</comment>
<dbReference type="STRING" id="908337.HMPREF9257_0830"/>
<dbReference type="Pfam" id="PF02683">
    <property type="entry name" value="DsbD_TM"/>
    <property type="match status" value="1"/>
</dbReference>
<dbReference type="EMBL" id="AENN01000020">
    <property type="protein sequence ID" value="EFR30440.1"/>
    <property type="molecule type" value="Genomic_DNA"/>
</dbReference>
<evidence type="ECO:0000256" key="4">
    <source>
        <dbReference type="ARBA" id="ARBA00022989"/>
    </source>
</evidence>
<sequence length="238" mass="26008">MAQNELLMSSVFIAGFLSFFAPCTFPLLPVYIGLLTDKAGEYNKMTIGRLEINKGAIIKTMAFVLGLSTSFVILGFGAGIIGKLLINRWLLMIAGFLVFLLGIHQMDLIQFEKINQFNGIQVNHNKPKALGAYLMGVSFSLGWTPCVGPILAAVLITSASSGQQFYGAFLMLVYSIGLMIPFLIMAIASSALMNHFEQVKKHLVTIKRIGGFLVALMGIVLMSNQLPNLTAFFNNLFN</sequence>
<accession>E4KRG9</accession>
<keyword evidence="5 6" id="KW-0472">Membrane</keyword>
<comment type="caution">
    <text evidence="8">The sequence shown here is derived from an EMBL/GenBank/DDBJ whole genome shotgun (WGS) entry which is preliminary data.</text>
</comment>
<dbReference type="GO" id="GO:0016020">
    <property type="term" value="C:membrane"/>
    <property type="evidence" value="ECO:0007669"/>
    <property type="project" value="UniProtKB-SubCell"/>
</dbReference>
<organism evidence="8 9">
    <name type="scientific">Eremococcus coleocola ACS-139-V-Col8</name>
    <dbReference type="NCBI Taxonomy" id="908337"/>
    <lineage>
        <taxon>Bacteria</taxon>
        <taxon>Bacillati</taxon>
        <taxon>Bacillota</taxon>
        <taxon>Bacilli</taxon>
        <taxon>Lactobacillales</taxon>
        <taxon>Aerococcaceae</taxon>
        <taxon>Eremococcus</taxon>
    </lineage>
</organism>
<dbReference type="GO" id="GO:0017004">
    <property type="term" value="P:cytochrome complex assembly"/>
    <property type="evidence" value="ECO:0007669"/>
    <property type="project" value="InterPro"/>
</dbReference>
<keyword evidence="4 6" id="KW-1133">Transmembrane helix</keyword>
<name>E4KRG9_9LACT</name>
<keyword evidence="3 6" id="KW-0812">Transmembrane</keyword>
<evidence type="ECO:0000256" key="1">
    <source>
        <dbReference type="ARBA" id="ARBA00004141"/>
    </source>
</evidence>
<feature type="transmembrane region" description="Helical" evidence="6">
    <location>
        <begin position="56"/>
        <end position="82"/>
    </location>
</feature>
<dbReference type="eggNOG" id="COG0785">
    <property type="taxonomic scope" value="Bacteria"/>
</dbReference>
<evidence type="ECO:0000256" key="2">
    <source>
        <dbReference type="ARBA" id="ARBA00006143"/>
    </source>
</evidence>
<dbReference type="PANTHER" id="PTHR31272:SF4">
    <property type="entry name" value="CYTOCHROME C-TYPE BIOGENESIS PROTEIN HI_1454-RELATED"/>
    <property type="match status" value="1"/>
</dbReference>
<dbReference type="PANTHER" id="PTHR31272">
    <property type="entry name" value="CYTOCHROME C-TYPE BIOGENESIS PROTEIN HI_1454-RELATED"/>
    <property type="match status" value="1"/>
</dbReference>
<feature type="transmembrane region" description="Helical" evidence="6">
    <location>
        <begin position="130"/>
        <end position="159"/>
    </location>
</feature>
<dbReference type="AlphaFoldDB" id="E4KRG9"/>
<comment type="subcellular location">
    <subcellularLocation>
        <location evidence="1">Membrane</location>
        <topology evidence="1">Multi-pass membrane protein</topology>
    </subcellularLocation>
</comment>
<dbReference type="Proteomes" id="UP000005990">
    <property type="component" value="Unassembled WGS sequence"/>
</dbReference>
<feature type="transmembrane region" description="Helical" evidence="6">
    <location>
        <begin position="88"/>
        <end position="109"/>
    </location>
</feature>
<proteinExistence type="inferred from homology"/>
<dbReference type="RefSeq" id="WP_006419097.1">
    <property type="nucleotide sequence ID" value="NZ_AENN01000020.1"/>
</dbReference>
<evidence type="ECO:0000313" key="9">
    <source>
        <dbReference type="Proteomes" id="UP000005990"/>
    </source>
</evidence>
<gene>
    <name evidence="8" type="ORF">HMPREF9257_0830</name>
</gene>